<evidence type="ECO:0000259" key="9">
    <source>
        <dbReference type="Pfam" id="PF07662"/>
    </source>
</evidence>
<gene>
    <name evidence="11" type="ORF">BG258_08895</name>
</gene>
<evidence type="ECO:0000313" key="12">
    <source>
        <dbReference type="Proteomes" id="UP000094784"/>
    </source>
</evidence>
<proteinExistence type="inferred from homology"/>
<dbReference type="InterPro" id="IPR002668">
    <property type="entry name" value="CNT_N_dom"/>
</dbReference>
<evidence type="ECO:0000256" key="4">
    <source>
        <dbReference type="ARBA" id="ARBA00022692"/>
    </source>
</evidence>
<sequence length="393" mass="42783">MHYLISIVGLLLVLFLAWVASNNRKKIKYRPIFVMIVIQLILGFLLLKTSIGELLIKGFADSFAKLLGYANEGTDFVFGGIANEGAHTFFLYVLMPIVFMSTIIGILQHYKILPFIIKYIGLVLSKINGMGKLESYNAVAAAIVGQNEVFISVKNQIGFLPKHRLYTLCASAMSTVSMSIVGSYMTMLEPKYVVAALLLNLFGGFIVASIINPYEVKAEEDIIEVQEGEKQTFFEMLGEYIMDGFKVAIIVGVMLVGFVGLIALINGLFNGIFGISFQGILGYVFAPIAFLMGVPWHEAVNAGSIMATKLVANEFVAMLDFVKIQDSFSERTAAIVSVFLISFANFGSIGTIVGAVKGLHEKQGNVVARFGLKLLYGASLVSVLSAIIIGIVF</sequence>
<keyword evidence="4 7" id="KW-0812">Transmembrane</keyword>
<feature type="domain" description="Concentrative nucleoside transporter C-terminal" evidence="9">
    <location>
        <begin position="192"/>
        <end position="390"/>
    </location>
</feature>
<evidence type="ECO:0000256" key="7">
    <source>
        <dbReference type="SAM" id="Phobius"/>
    </source>
</evidence>
<feature type="transmembrane region" description="Helical" evidence="7">
    <location>
        <begin position="89"/>
        <end position="110"/>
    </location>
</feature>
<comment type="caution">
    <text evidence="11">The sequence shown here is derived from an EMBL/GenBank/DDBJ whole genome shotgun (WGS) entry which is preliminary data.</text>
</comment>
<dbReference type="RefSeq" id="WP_069481034.1">
    <property type="nucleotide sequence ID" value="NZ_KV766182.1"/>
</dbReference>
<dbReference type="GO" id="GO:0015293">
    <property type="term" value="F:symporter activity"/>
    <property type="evidence" value="ECO:0007669"/>
    <property type="project" value="TreeGrafter"/>
</dbReference>
<protein>
    <submittedName>
        <fullName evidence="11">Pyrimidine nucleoside transporter NupC</fullName>
    </submittedName>
</protein>
<dbReference type="PANTHER" id="PTHR10590">
    <property type="entry name" value="SODIUM/NUCLEOSIDE COTRANSPORTER"/>
    <property type="match status" value="1"/>
</dbReference>
<name>A0A1E4R6C1_9BACI</name>
<feature type="domain" description="Nucleoside transporter/FeoB GTPase Gate" evidence="10">
    <location>
        <begin position="91"/>
        <end position="190"/>
    </location>
</feature>
<evidence type="ECO:0000256" key="1">
    <source>
        <dbReference type="ARBA" id="ARBA00004651"/>
    </source>
</evidence>
<feature type="transmembrane region" description="Helical" evidence="7">
    <location>
        <begin position="374"/>
        <end position="392"/>
    </location>
</feature>
<dbReference type="Pfam" id="PF07670">
    <property type="entry name" value="Gate"/>
    <property type="match status" value="1"/>
</dbReference>
<evidence type="ECO:0000256" key="3">
    <source>
        <dbReference type="ARBA" id="ARBA00022475"/>
    </source>
</evidence>
<dbReference type="AlphaFoldDB" id="A0A1E4R6C1"/>
<dbReference type="InterPro" id="IPR011657">
    <property type="entry name" value="CNT_C_dom"/>
</dbReference>
<dbReference type="PANTHER" id="PTHR10590:SF13">
    <property type="entry name" value="NUCLEOSIDE PERMEASE NUPC"/>
    <property type="match status" value="1"/>
</dbReference>
<dbReference type="InterPro" id="IPR011642">
    <property type="entry name" value="Gate_dom"/>
</dbReference>
<feature type="domain" description="Concentrative nucleoside transporter N-terminal" evidence="8">
    <location>
        <begin position="8"/>
        <end position="80"/>
    </location>
</feature>
<feature type="transmembrane region" description="Helical" evidence="7">
    <location>
        <begin position="29"/>
        <end position="47"/>
    </location>
</feature>
<keyword evidence="6 7" id="KW-0472">Membrane</keyword>
<dbReference type="GO" id="GO:0005337">
    <property type="term" value="F:nucleoside transmembrane transporter activity"/>
    <property type="evidence" value="ECO:0007669"/>
    <property type="project" value="InterPro"/>
</dbReference>
<evidence type="ECO:0000313" key="11">
    <source>
        <dbReference type="EMBL" id="ODV56010.1"/>
    </source>
</evidence>
<dbReference type="Proteomes" id="UP000094784">
    <property type="component" value="Unassembled WGS sequence"/>
</dbReference>
<evidence type="ECO:0000256" key="2">
    <source>
        <dbReference type="ARBA" id="ARBA00009033"/>
    </source>
</evidence>
<evidence type="ECO:0000259" key="8">
    <source>
        <dbReference type="Pfam" id="PF01773"/>
    </source>
</evidence>
<evidence type="ECO:0000256" key="5">
    <source>
        <dbReference type="ARBA" id="ARBA00022989"/>
    </source>
</evidence>
<accession>A0A1E4R6C1</accession>
<evidence type="ECO:0000259" key="10">
    <source>
        <dbReference type="Pfam" id="PF07670"/>
    </source>
</evidence>
<feature type="transmembrane region" description="Helical" evidence="7">
    <location>
        <begin position="334"/>
        <end position="354"/>
    </location>
</feature>
<feature type="transmembrane region" description="Helical" evidence="7">
    <location>
        <begin position="165"/>
        <end position="185"/>
    </location>
</feature>
<comment type="similarity">
    <text evidence="2">Belongs to the concentrative nucleoside transporter (CNT) (TC 2.A.41) family.</text>
</comment>
<keyword evidence="5 7" id="KW-1133">Transmembrane helix</keyword>
<keyword evidence="3" id="KW-1003">Cell membrane</keyword>
<dbReference type="EMBL" id="MECQ01000001">
    <property type="protein sequence ID" value="ODV56010.1"/>
    <property type="molecule type" value="Genomic_DNA"/>
</dbReference>
<dbReference type="GO" id="GO:0005886">
    <property type="term" value="C:plasma membrane"/>
    <property type="evidence" value="ECO:0007669"/>
    <property type="project" value="UniProtKB-SubCell"/>
</dbReference>
<organism evidence="11 12">
    <name type="scientific">Lysinibacillus fusiformis</name>
    <dbReference type="NCBI Taxonomy" id="28031"/>
    <lineage>
        <taxon>Bacteria</taxon>
        <taxon>Bacillati</taxon>
        <taxon>Bacillota</taxon>
        <taxon>Bacilli</taxon>
        <taxon>Bacillales</taxon>
        <taxon>Bacillaceae</taxon>
        <taxon>Lysinibacillus</taxon>
    </lineage>
</organism>
<reference evidence="11 12" key="1">
    <citation type="submission" date="2016-09" db="EMBL/GenBank/DDBJ databases">
        <title>Draft genome sequence of the soil isolate, Lysinibacillus fusiformis M5, a potential hypoxanthine producer.</title>
        <authorList>
            <person name="Gallegos-Monterrosa R."/>
            <person name="Maroti G."/>
            <person name="Balint B."/>
            <person name="Kovacs A.T."/>
        </authorList>
    </citation>
    <scope>NUCLEOTIDE SEQUENCE [LARGE SCALE GENOMIC DNA]</scope>
    <source>
        <strain evidence="11 12">M5</strain>
    </source>
</reference>
<dbReference type="InterPro" id="IPR008276">
    <property type="entry name" value="C_nuclsd_transpt"/>
</dbReference>
<dbReference type="Pfam" id="PF01773">
    <property type="entry name" value="Nucleos_tra2_N"/>
    <property type="match status" value="1"/>
</dbReference>
<dbReference type="OrthoDB" id="9766455at2"/>
<feature type="transmembrane region" description="Helical" evidence="7">
    <location>
        <begin position="272"/>
        <end position="296"/>
    </location>
</feature>
<evidence type="ECO:0000256" key="6">
    <source>
        <dbReference type="ARBA" id="ARBA00023136"/>
    </source>
</evidence>
<comment type="subcellular location">
    <subcellularLocation>
        <location evidence="1">Cell membrane</location>
        <topology evidence="1">Multi-pass membrane protein</topology>
    </subcellularLocation>
</comment>
<feature type="transmembrane region" description="Helical" evidence="7">
    <location>
        <begin position="192"/>
        <end position="211"/>
    </location>
</feature>
<feature type="transmembrane region" description="Helical" evidence="7">
    <location>
        <begin position="245"/>
        <end position="265"/>
    </location>
</feature>
<dbReference type="Pfam" id="PF07662">
    <property type="entry name" value="Nucleos_tra2_C"/>
    <property type="match status" value="1"/>
</dbReference>